<name>A0ABN7UFN3_GIGMA</name>
<evidence type="ECO:0000313" key="1">
    <source>
        <dbReference type="EMBL" id="CAG8585191.1"/>
    </source>
</evidence>
<protein>
    <submittedName>
        <fullName evidence="1">6834_t:CDS:1</fullName>
    </submittedName>
</protein>
<keyword evidence="2" id="KW-1185">Reference proteome</keyword>
<accession>A0ABN7UFN3</accession>
<evidence type="ECO:0000313" key="2">
    <source>
        <dbReference type="Proteomes" id="UP000789901"/>
    </source>
</evidence>
<proteinExistence type="predicted"/>
<dbReference type="Proteomes" id="UP000789901">
    <property type="component" value="Unassembled WGS sequence"/>
</dbReference>
<sequence length="239" mass="28285">MAHLWNRYHITKKNYLHDQLQIINYINIFAPCSYQWQEEITKKLIEFIIQYIQPLYILQVDAFWNLLLICKPGYRIPCNKTVKEILYSAYEWTSKKEGEKLECLCLNLEEKEFFQQIIGLLKPIEYITHKIYGTIYPTINLINPYMDLLKNFFAPCEEAEEMFDTYLDLIYGSELVNNNRIETNSDNINTIEDLPLVNTTGILQKVHAAIFLLLDELWSVLSNISLITTFLDPCFKNFE</sequence>
<organism evidence="1 2">
    <name type="scientific">Gigaspora margarita</name>
    <dbReference type="NCBI Taxonomy" id="4874"/>
    <lineage>
        <taxon>Eukaryota</taxon>
        <taxon>Fungi</taxon>
        <taxon>Fungi incertae sedis</taxon>
        <taxon>Mucoromycota</taxon>
        <taxon>Glomeromycotina</taxon>
        <taxon>Glomeromycetes</taxon>
        <taxon>Diversisporales</taxon>
        <taxon>Gigasporaceae</taxon>
        <taxon>Gigaspora</taxon>
    </lineage>
</organism>
<comment type="caution">
    <text evidence="1">The sequence shown here is derived from an EMBL/GenBank/DDBJ whole genome shotgun (WGS) entry which is preliminary data.</text>
</comment>
<gene>
    <name evidence="1" type="ORF">GMARGA_LOCUS6141</name>
</gene>
<reference evidence="1 2" key="1">
    <citation type="submission" date="2021-06" db="EMBL/GenBank/DDBJ databases">
        <authorList>
            <person name="Kallberg Y."/>
            <person name="Tangrot J."/>
            <person name="Rosling A."/>
        </authorList>
    </citation>
    <scope>NUCLEOTIDE SEQUENCE [LARGE SCALE GENOMIC DNA]</scope>
    <source>
        <strain evidence="1 2">120-4 pot B 10/14</strain>
    </source>
</reference>
<dbReference type="EMBL" id="CAJVQB010002727">
    <property type="protein sequence ID" value="CAG8585191.1"/>
    <property type="molecule type" value="Genomic_DNA"/>
</dbReference>